<keyword evidence="2" id="KW-0808">Transferase</keyword>
<dbReference type="PANTHER" id="PTHR43085:SF57">
    <property type="entry name" value="CARBOHYDRATE KINASE PFKB DOMAIN-CONTAINING PROTEIN"/>
    <property type="match status" value="1"/>
</dbReference>
<dbReference type="RefSeq" id="WP_344652104.1">
    <property type="nucleotide sequence ID" value="NZ_BAAAGX010000023.1"/>
</dbReference>
<dbReference type="PANTHER" id="PTHR43085">
    <property type="entry name" value="HEXOKINASE FAMILY MEMBER"/>
    <property type="match status" value="1"/>
</dbReference>
<comment type="similarity">
    <text evidence="1">Belongs to the carbohydrate kinase PfkB family.</text>
</comment>
<dbReference type="Pfam" id="PF00294">
    <property type="entry name" value="PfkB"/>
    <property type="match status" value="1"/>
</dbReference>
<sequence length="281" mass="29039">MDLIGLGALNLDHVVRASSVGLPVARGAEGRVPAEVVRPLLGEHPALGGSAFNTVSTLAGLGLRLGYVGVVGSDAAHVSRLASLGVDHRFVFRAEGLTGACVSVVEAADRTLLVHPGANDAMAGFVDRATQYLMSARIVHVTSFLDEQTPIHLAAALRAARARGVLLSLDPGHEWATNPSPAVQDLIDQADYLFLNPTEFAALGPNNGVTVVKSPEGIREFRNGTIRFTGHEPLAPEEITSPTGAGDAFAAGYLAGVLSGTGPLSPATQGLSLARRKLHGG</sequence>
<dbReference type="Gene3D" id="3.40.1190.20">
    <property type="match status" value="1"/>
</dbReference>
<proteinExistence type="inferred from homology"/>
<organism evidence="5 6">
    <name type="scientific">Cryptosporangium japonicum</name>
    <dbReference type="NCBI Taxonomy" id="80872"/>
    <lineage>
        <taxon>Bacteria</taxon>
        <taxon>Bacillati</taxon>
        <taxon>Actinomycetota</taxon>
        <taxon>Actinomycetes</taxon>
        <taxon>Cryptosporangiales</taxon>
        <taxon>Cryptosporangiaceae</taxon>
        <taxon>Cryptosporangium</taxon>
    </lineage>
</organism>
<dbReference type="InterPro" id="IPR011611">
    <property type="entry name" value="PfkB_dom"/>
</dbReference>
<evidence type="ECO:0000313" key="6">
    <source>
        <dbReference type="Proteomes" id="UP001500967"/>
    </source>
</evidence>
<evidence type="ECO:0000256" key="2">
    <source>
        <dbReference type="ARBA" id="ARBA00022679"/>
    </source>
</evidence>
<evidence type="ECO:0000256" key="1">
    <source>
        <dbReference type="ARBA" id="ARBA00010688"/>
    </source>
</evidence>
<gene>
    <name evidence="5" type="ORF">GCM10009539_58270</name>
</gene>
<dbReference type="InterPro" id="IPR050306">
    <property type="entry name" value="PfkB_Carbo_kinase"/>
</dbReference>
<evidence type="ECO:0000256" key="3">
    <source>
        <dbReference type="ARBA" id="ARBA00022777"/>
    </source>
</evidence>
<keyword evidence="6" id="KW-1185">Reference proteome</keyword>
<dbReference type="SUPFAM" id="SSF53613">
    <property type="entry name" value="Ribokinase-like"/>
    <property type="match status" value="1"/>
</dbReference>
<dbReference type="InterPro" id="IPR002173">
    <property type="entry name" value="Carboh/pur_kinase_PfkB_CS"/>
</dbReference>
<dbReference type="PROSITE" id="PS00584">
    <property type="entry name" value="PFKB_KINASES_2"/>
    <property type="match status" value="1"/>
</dbReference>
<dbReference type="EMBL" id="BAAAGX010000023">
    <property type="protein sequence ID" value="GAA0264287.1"/>
    <property type="molecule type" value="Genomic_DNA"/>
</dbReference>
<dbReference type="Proteomes" id="UP001500967">
    <property type="component" value="Unassembled WGS sequence"/>
</dbReference>
<name>A0ABP3EKL9_9ACTN</name>
<feature type="domain" description="Carbohydrate kinase PfkB" evidence="4">
    <location>
        <begin position="47"/>
        <end position="261"/>
    </location>
</feature>
<accession>A0ABP3EKL9</accession>
<protein>
    <submittedName>
        <fullName evidence="5">ADP-dependent ribose-1-phosphate kinase</fullName>
    </submittedName>
</protein>
<comment type="caution">
    <text evidence="5">The sequence shown here is derived from an EMBL/GenBank/DDBJ whole genome shotgun (WGS) entry which is preliminary data.</text>
</comment>
<dbReference type="InterPro" id="IPR029056">
    <property type="entry name" value="Ribokinase-like"/>
</dbReference>
<evidence type="ECO:0000259" key="4">
    <source>
        <dbReference type="Pfam" id="PF00294"/>
    </source>
</evidence>
<reference evidence="6" key="1">
    <citation type="journal article" date="2019" name="Int. J. Syst. Evol. Microbiol.">
        <title>The Global Catalogue of Microorganisms (GCM) 10K type strain sequencing project: providing services to taxonomists for standard genome sequencing and annotation.</title>
        <authorList>
            <consortium name="The Broad Institute Genomics Platform"/>
            <consortium name="The Broad Institute Genome Sequencing Center for Infectious Disease"/>
            <person name="Wu L."/>
            <person name="Ma J."/>
        </authorList>
    </citation>
    <scope>NUCLEOTIDE SEQUENCE [LARGE SCALE GENOMIC DNA]</scope>
    <source>
        <strain evidence="6">JCM 10425</strain>
    </source>
</reference>
<evidence type="ECO:0000313" key="5">
    <source>
        <dbReference type="EMBL" id="GAA0264287.1"/>
    </source>
</evidence>
<dbReference type="GO" id="GO:0016301">
    <property type="term" value="F:kinase activity"/>
    <property type="evidence" value="ECO:0007669"/>
    <property type="project" value="UniProtKB-KW"/>
</dbReference>
<keyword evidence="3 5" id="KW-0418">Kinase</keyword>